<keyword evidence="6" id="KW-1185">Reference proteome</keyword>
<dbReference type="PANTHER" id="PTHR45138:SF9">
    <property type="entry name" value="DIGUANYLATE CYCLASE DGCM-RELATED"/>
    <property type="match status" value="1"/>
</dbReference>
<keyword evidence="3" id="KW-0472">Membrane</keyword>
<reference evidence="5 6" key="1">
    <citation type="submission" date="2016-11" db="EMBL/GenBank/DDBJ databases">
        <authorList>
            <person name="Jaros S."/>
            <person name="Januszkiewicz K."/>
            <person name="Wedrychowicz H."/>
        </authorList>
    </citation>
    <scope>NUCLEOTIDE SEQUENCE [LARGE SCALE GENOMIC DNA]</scope>
    <source>
        <strain evidence="5 6">DSM 9705</strain>
    </source>
</reference>
<dbReference type="Pfam" id="PF00990">
    <property type="entry name" value="GGDEF"/>
    <property type="match status" value="1"/>
</dbReference>
<gene>
    <name evidence="5" type="ORF">SAMN02745124_00576</name>
</gene>
<evidence type="ECO:0000256" key="3">
    <source>
        <dbReference type="SAM" id="Phobius"/>
    </source>
</evidence>
<dbReference type="PROSITE" id="PS50887">
    <property type="entry name" value="GGDEF"/>
    <property type="match status" value="1"/>
</dbReference>
<accession>A0A1M5T386</accession>
<dbReference type="InterPro" id="IPR050469">
    <property type="entry name" value="Diguanylate_Cyclase"/>
</dbReference>
<dbReference type="OrthoDB" id="9790367at2"/>
<evidence type="ECO:0000259" key="4">
    <source>
        <dbReference type="PROSITE" id="PS50887"/>
    </source>
</evidence>
<dbReference type="PANTHER" id="PTHR45138">
    <property type="entry name" value="REGULATORY COMPONENTS OF SENSORY TRANSDUCTION SYSTEM"/>
    <property type="match status" value="1"/>
</dbReference>
<evidence type="ECO:0000313" key="5">
    <source>
        <dbReference type="EMBL" id="SHH45158.1"/>
    </source>
</evidence>
<dbReference type="CDD" id="cd01949">
    <property type="entry name" value="GGDEF"/>
    <property type="match status" value="1"/>
</dbReference>
<dbReference type="SUPFAM" id="SSF55073">
    <property type="entry name" value="Nucleotide cyclase"/>
    <property type="match status" value="1"/>
</dbReference>
<dbReference type="GO" id="GO:0052621">
    <property type="term" value="F:diguanylate cyclase activity"/>
    <property type="evidence" value="ECO:0007669"/>
    <property type="project" value="UniProtKB-EC"/>
</dbReference>
<feature type="domain" description="GGDEF" evidence="4">
    <location>
        <begin position="139"/>
        <end position="269"/>
    </location>
</feature>
<evidence type="ECO:0000256" key="2">
    <source>
        <dbReference type="ARBA" id="ARBA00034247"/>
    </source>
</evidence>
<comment type="catalytic activity">
    <reaction evidence="2">
        <text>2 GTP = 3',3'-c-di-GMP + 2 diphosphate</text>
        <dbReference type="Rhea" id="RHEA:24898"/>
        <dbReference type="ChEBI" id="CHEBI:33019"/>
        <dbReference type="ChEBI" id="CHEBI:37565"/>
        <dbReference type="ChEBI" id="CHEBI:58805"/>
        <dbReference type="EC" id="2.7.7.65"/>
    </reaction>
</comment>
<dbReference type="InterPro" id="IPR029787">
    <property type="entry name" value="Nucleotide_cyclase"/>
</dbReference>
<protein>
    <recommendedName>
        <fullName evidence="1">diguanylate cyclase</fullName>
        <ecNumber evidence="1">2.7.7.65</ecNumber>
    </recommendedName>
</protein>
<dbReference type="Proteomes" id="UP000184139">
    <property type="component" value="Unassembled WGS sequence"/>
</dbReference>
<dbReference type="Gene3D" id="3.30.70.270">
    <property type="match status" value="1"/>
</dbReference>
<dbReference type="FunFam" id="3.30.70.270:FF:000001">
    <property type="entry name" value="Diguanylate cyclase domain protein"/>
    <property type="match status" value="1"/>
</dbReference>
<name>A0A1M5T386_9BACT</name>
<proteinExistence type="predicted"/>
<dbReference type="NCBIfam" id="TIGR00254">
    <property type="entry name" value="GGDEF"/>
    <property type="match status" value="1"/>
</dbReference>
<organism evidence="5 6">
    <name type="scientific">Desulfofustis glycolicus DSM 9705</name>
    <dbReference type="NCBI Taxonomy" id="1121409"/>
    <lineage>
        <taxon>Bacteria</taxon>
        <taxon>Pseudomonadati</taxon>
        <taxon>Thermodesulfobacteriota</taxon>
        <taxon>Desulfobulbia</taxon>
        <taxon>Desulfobulbales</taxon>
        <taxon>Desulfocapsaceae</taxon>
        <taxon>Desulfofustis</taxon>
    </lineage>
</organism>
<sequence length="275" mass="31684">MAFSPPATITEFAAAARKPFSYDLRHNSYIWFGLFWGIPIPLVTILYELRFLHSVDSIAAPLAIFGSPLQWFFLLHPLLFGAVFGILGTIRQEKENELRLRLRQLRDMAIHDQLTGLKNRRHFAHIFHDECARNLRRNETLSILFLDIDHFKKINDNLGHHQGDVVLKELGNYLKNQCRPYDTPVRWGGEEFLILLRATDEQSAVRFAERIRKQIENGISPALPCMFTVSIGLAEYRENDTLEAITNRADKALYHAKQTGRNRVVSWSMLQAAAQ</sequence>
<dbReference type="EMBL" id="FQXS01000002">
    <property type="protein sequence ID" value="SHH45158.1"/>
    <property type="molecule type" value="Genomic_DNA"/>
</dbReference>
<keyword evidence="3" id="KW-1133">Transmembrane helix</keyword>
<feature type="transmembrane region" description="Helical" evidence="3">
    <location>
        <begin position="29"/>
        <end position="49"/>
    </location>
</feature>
<dbReference type="InterPro" id="IPR000160">
    <property type="entry name" value="GGDEF_dom"/>
</dbReference>
<dbReference type="AlphaFoldDB" id="A0A1M5T386"/>
<evidence type="ECO:0000256" key="1">
    <source>
        <dbReference type="ARBA" id="ARBA00012528"/>
    </source>
</evidence>
<dbReference type="InterPro" id="IPR043128">
    <property type="entry name" value="Rev_trsase/Diguanyl_cyclase"/>
</dbReference>
<evidence type="ECO:0000313" key="6">
    <source>
        <dbReference type="Proteomes" id="UP000184139"/>
    </source>
</evidence>
<keyword evidence="3" id="KW-0812">Transmembrane</keyword>
<dbReference type="STRING" id="1121409.SAMN02745124_00576"/>
<feature type="transmembrane region" description="Helical" evidence="3">
    <location>
        <begin position="69"/>
        <end position="90"/>
    </location>
</feature>
<dbReference type="EC" id="2.7.7.65" evidence="1"/>
<dbReference type="SMART" id="SM00267">
    <property type="entry name" value="GGDEF"/>
    <property type="match status" value="1"/>
</dbReference>
<dbReference type="RefSeq" id="WP_073373309.1">
    <property type="nucleotide sequence ID" value="NZ_FQXS01000002.1"/>
</dbReference>